<feature type="region of interest" description="Disordered" evidence="1">
    <location>
        <begin position="278"/>
        <end position="297"/>
    </location>
</feature>
<protein>
    <recommendedName>
        <fullName evidence="5">Transmembrane protein</fullName>
    </recommendedName>
</protein>
<keyword evidence="2" id="KW-0472">Membrane</keyword>
<name>R4UIV6_9MOLU</name>
<dbReference type="OrthoDB" id="387694at2"/>
<proteinExistence type="predicted"/>
<feature type="transmembrane region" description="Helical" evidence="2">
    <location>
        <begin position="13"/>
        <end position="37"/>
    </location>
</feature>
<evidence type="ECO:0000313" key="3">
    <source>
        <dbReference type="EMBL" id="AGM25241.1"/>
    </source>
</evidence>
<dbReference type="EMBL" id="CP005077">
    <property type="protein sequence ID" value="AGM25241.1"/>
    <property type="molecule type" value="Genomic_DNA"/>
</dbReference>
<keyword evidence="2" id="KW-1133">Transmembrane helix</keyword>
<dbReference type="HOGENOM" id="CLU_634468_0_0_14"/>
<dbReference type="STRING" id="1276227.SCHRY_v1c06650"/>
<dbReference type="AlphaFoldDB" id="R4UIV6"/>
<dbReference type="KEGG" id="scr:SCHRY_v1c06650"/>
<feature type="compositionally biased region" description="Polar residues" evidence="1">
    <location>
        <begin position="278"/>
        <end position="288"/>
    </location>
</feature>
<feature type="transmembrane region" description="Helical" evidence="2">
    <location>
        <begin position="81"/>
        <end position="102"/>
    </location>
</feature>
<organism evidence="3 4">
    <name type="scientific">Spiroplasma chrysopicola DF-1</name>
    <dbReference type="NCBI Taxonomy" id="1276227"/>
    <lineage>
        <taxon>Bacteria</taxon>
        <taxon>Bacillati</taxon>
        <taxon>Mycoplasmatota</taxon>
        <taxon>Mollicutes</taxon>
        <taxon>Entomoplasmatales</taxon>
        <taxon>Spiroplasmataceae</taxon>
        <taxon>Spiroplasma</taxon>
    </lineage>
</organism>
<feature type="transmembrane region" description="Helical" evidence="2">
    <location>
        <begin position="114"/>
        <end position="134"/>
    </location>
</feature>
<feature type="compositionally biased region" description="Low complexity" evidence="1">
    <location>
        <begin position="431"/>
        <end position="440"/>
    </location>
</feature>
<evidence type="ECO:0000256" key="1">
    <source>
        <dbReference type="SAM" id="MobiDB-lite"/>
    </source>
</evidence>
<feature type="region of interest" description="Disordered" evidence="1">
    <location>
        <begin position="428"/>
        <end position="456"/>
    </location>
</feature>
<dbReference type="PATRIC" id="fig|1276227.3.peg.671"/>
<accession>R4UIV6</accession>
<sequence length="456" mass="50811">MQKMGEKMKQLRAWSLTLLIMGGIFSTFIFGLLIILINSIKSGDILLLSQIIFNGLATAVYKMSGNNFELFENIKAKPEIVGGILIAISAVVVLLYLVPVCLRKINGFKKFGVAWSFIVGALTLALTATLIIFAAKPINTIPPSFNLGFELNAWIIILFLGPAFTFFGSWFAIGYLIAAKANTGLNEDQKNRLKAINLTTGKIGASGIAPRKESVSQQDIEKRRSEMDNFQQSPNRVLQRDDLKSKVERLKEKMYQSTKFTEEGSAQIVDEGYEKMNNSRWKNPQASQGPAKPVISVGPSGQYLRTVDETKGIIDESKRGVAIEQRGDFVQKGDIIKHHDSYKPNFANNSNVKPKPEKYKGPIIIPRSKQSQPIDTHSLEEKIRQVPLPTGKQRVNPNAKVDNSYDGKVFLGDIEKIYSAGQKYRQDITKNPAANNNNQNGSDNFDPYSDDYQKPQ</sequence>
<evidence type="ECO:0000313" key="4">
    <source>
        <dbReference type="Proteomes" id="UP000013964"/>
    </source>
</evidence>
<dbReference type="Proteomes" id="UP000013964">
    <property type="component" value="Chromosome"/>
</dbReference>
<evidence type="ECO:0008006" key="5">
    <source>
        <dbReference type="Google" id="ProtNLM"/>
    </source>
</evidence>
<evidence type="ECO:0000256" key="2">
    <source>
        <dbReference type="SAM" id="Phobius"/>
    </source>
</evidence>
<reference evidence="3 4" key="1">
    <citation type="journal article" date="2013" name="Genome Biol. Evol.">
        <title>Complete genomes of two dipteran-associated spiroplasmas provided insights into the origin, dynamics, and impacts of viral invasion in spiroplasma.</title>
        <authorList>
            <person name="Ku C."/>
            <person name="Lo W.S."/>
            <person name="Chen L.L."/>
            <person name="Kuo C.H."/>
        </authorList>
    </citation>
    <scope>NUCLEOTIDE SEQUENCE [LARGE SCALE GENOMIC DNA]</scope>
    <source>
        <strain evidence="3 4">DF-1</strain>
    </source>
</reference>
<keyword evidence="2" id="KW-0812">Transmembrane</keyword>
<feature type="transmembrane region" description="Helical" evidence="2">
    <location>
        <begin position="154"/>
        <end position="178"/>
    </location>
</feature>
<gene>
    <name evidence="3" type="ORF">SCHRY_v1c06650</name>
</gene>
<keyword evidence="4" id="KW-1185">Reference proteome</keyword>